<name>A0A1H4FS50_9RHOB</name>
<evidence type="ECO:0000313" key="2">
    <source>
        <dbReference type="EMBL" id="SEB00158.1"/>
    </source>
</evidence>
<dbReference type="EMBL" id="FNQM01000026">
    <property type="protein sequence ID" value="SEA99508.1"/>
    <property type="molecule type" value="Genomic_DNA"/>
</dbReference>
<dbReference type="AlphaFoldDB" id="A0A1H4FS50"/>
<dbReference type="EMBL" id="FNQM01000027">
    <property type="protein sequence ID" value="SEB00158.1"/>
    <property type="molecule type" value="Genomic_DNA"/>
</dbReference>
<protein>
    <submittedName>
        <fullName evidence="1">Uncharacterized protein</fullName>
    </submittedName>
</protein>
<sequence length="26" mass="2969">AARILQPYPAERMRIVREGLDAKADE</sequence>
<feature type="non-terminal residue" evidence="1">
    <location>
        <position position="1"/>
    </location>
</feature>
<dbReference type="Proteomes" id="UP000198703">
    <property type="component" value="Unassembled WGS sequence"/>
</dbReference>
<organism evidence="1 3">
    <name type="scientific">Rubrimonas cliftonensis</name>
    <dbReference type="NCBI Taxonomy" id="89524"/>
    <lineage>
        <taxon>Bacteria</taxon>
        <taxon>Pseudomonadati</taxon>
        <taxon>Pseudomonadota</taxon>
        <taxon>Alphaproteobacteria</taxon>
        <taxon>Rhodobacterales</taxon>
        <taxon>Paracoccaceae</taxon>
        <taxon>Rubrimonas</taxon>
    </lineage>
</organism>
<proteinExistence type="predicted"/>
<evidence type="ECO:0000313" key="3">
    <source>
        <dbReference type="Proteomes" id="UP000198703"/>
    </source>
</evidence>
<keyword evidence="3" id="KW-1185">Reference proteome</keyword>
<evidence type="ECO:0000313" key="1">
    <source>
        <dbReference type="EMBL" id="SEA99508.1"/>
    </source>
</evidence>
<accession>A0A1H4FS50</accession>
<gene>
    <name evidence="1" type="ORF">SAMN05444370_12641</name>
    <name evidence="2" type="ORF">SAMN05444370_12730</name>
</gene>
<reference evidence="1 3" key="1">
    <citation type="submission" date="2016-10" db="EMBL/GenBank/DDBJ databases">
        <authorList>
            <person name="de Groot N.N."/>
        </authorList>
    </citation>
    <scope>NUCLEOTIDE SEQUENCE [LARGE SCALE GENOMIC DNA]</scope>
    <source>
        <strain evidence="1 3">DSM 15345</strain>
    </source>
</reference>